<feature type="region of interest" description="Disordered" evidence="3">
    <location>
        <begin position="662"/>
        <end position="683"/>
    </location>
</feature>
<feature type="transmembrane region" description="Helical" evidence="4">
    <location>
        <begin position="55"/>
        <end position="79"/>
    </location>
</feature>
<sequence length="847" mass="94861">LLLLAFQLSFSSLFPSLHIHSTSHSFSLLNSSYPSLFTSLIHPSIALNSIGSNRLFLSCSLFLWVLFFFFFLSFFSVCVMDKKASMATATTDWRTEITKETRQKKFHSIWMVLERQFSGQFNMNVISDHARKHEMKLFSQANSTDEYLNAGIGKLSKRENHRGSSSSRAAVVYPQYHQPTPQLRRQHPKVRQAHQQFAMQNQSCASLQNTSNSQSRPQGFQRQDIGIHLSSEMFTQHPNFVNLTTQVEKEANSEGFKASKSLHQHEQHKQQHSMRASAERIPSSEVLHDAAFAEMEQLKKTFLPLIIKAYEPYRKVHPDAQHKNRLMKTLERILTFFHSPKEKIIASYTKERFYRCLKYIEQFGNTIKCNTNVANKQSSLHGGQPGLSGSRINHPLQQSDNVKLPCQSVIRATTGSSGSSSPIAPQEKGSVRSETDYIQKNLLQNRQHYKSIKSKVHPQWIHASGNTPATYRSGMSLNHHLNSNFSHQIHDASQLCHVAERPRPTKPCTSPLYGIASPAPSSPIVGLEKTSPNVTYHSGLNFQSPQHCNPYQLLHSKTETQVPSQKIRSSSAMTSPVAEPTSPGINGQFSTYQAYSRLLKAVGSSSRAALRAAVSGITSVGYMEDAIIDPRCHAMVTNLRLLNGCGSSNNMKRKINAMALNNIPSPRSDIPGSEETVTSRTKKLKKHTDSSLLEEIRNINKQFIETVLELDVDENLNRRLANAGTVLRCSYSAVIDGTNSEAYPVKLPVLTMKLLVPLDYPEDYPVFLSKFDSGSSNVDEECSNLSNEAMSMLRAFLRTAPECVSLEEYARVWDECARSVVSDYVQRAGGGSFSARYGTWEDSVATA</sequence>
<accession>A0A9I9CX63</accession>
<organism evidence="6">
    <name type="scientific">Cucumis melo</name>
    <name type="common">Muskmelon</name>
    <dbReference type="NCBI Taxonomy" id="3656"/>
    <lineage>
        <taxon>Eukaryota</taxon>
        <taxon>Viridiplantae</taxon>
        <taxon>Streptophyta</taxon>
        <taxon>Embryophyta</taxon>
        <taxon>Tracheophyta</taxon>
        <taxon>Spermatophyta</taxon>
        <taxon>Magnoliopsida</taxon>
        <taxon>eudicotyledons</taxon>
        <taxon>Gunneridae</taxon>
        <taxon>Pentapetalae</taxon>
        <taxon>rosids</taxon>
        <taxon>fabids</taxon>
        <taxon>Cucurbitales</taxon>
        <taxon>Cucurbitaceae</taxon>
        <taxon>Benincaseae</taxon>
        <taxon>Cucumis</taxon>
    </lineage>
</organism>
<evidence type="ECO:0000256" key="2">
    <source>
        <dbReference type="ARBA" id="ARBA00023242"/>
    </source>
</evidence>
<feature type="domain" description="Mediator complex subunit 15 KIX" evidence="5">
    <location>
        <begin position="91"/>
        <end position="164"/>
    </location>
</feature>
<feature type="region of interest" description="Disordered" evidence="3">
    <location>
        <begin position="251"/>
        <end position="281"/>
    </location>
</feature>
<dbReference type="Gene3D" id="1.10.246.20">
    <property type="entry name" value="Coactivator CBP, KIX domain"/>
    <property type="match status" value="1"/>
</dbReference>
<dbReference type="AlphaFoldDB" id="A0A9I9CX63"/>
<feature type="region of interest" description="Disordered" evidence="3">
    <location>
        <begin position="177"/>
        <end position="198"/>
    </location>
</feature>
<proteinExistence type="predicted"/>
<dbReference type="GO" id="GO:0003713">
    <property type="term" value="F:transcription coactivator activity"/>
    <property type="evidence" value="ECO:0007669"/>
    <property type="project" value="InterPro"/>
</dbReference>
<protein>
    <recommendedName>
        <fullName evidence="5">Mediator complex subunit 15 KIX domain-containing protein</fullName>
    </recommendedName>
</protein>
<keyword evidence="4" id="KW-0812">Transmembrane</keyword>
<comment type="subcellular location">
    <subcellularLocation>
        <location evidence="1">Nucleus</location>
    </subcellularLocation>
</comment>
<dbReference type="GO" id="GO:0031490">
    <property type="term" value="F:chromatin DNA binding"/>
    <property type="evidence" value="ECO:0007669"/>
    <property type="project" value="InterPro"/>
</dbReference>
<keyword evidence="4" id="KW-0472">Membrane</keyword>
<reference evidence="6" key="1">
    <citation type="submission" date="2023-03" db="UniProtKB">
        <authorList>
            <consortium name="EnsemblPlants"/>
        </authorList>
    </citation>
    <scope>IDENTIFICATION</scope>
</reference>
<feature type="region of interest" description="Disordered" evidence="3">
    <location>
        <begin position="377"/>
        <end position="398"/>
    </location>
</feature>
<evidence type="ECO:0000256" key="3">
    <source>
        <dbReference type="SAM" id="MobiDB-lite"/>
    </source>
</evidence>
<dbReference type="GO" id="GO:0005634">
    <property type="term" value="C:nucleus"/>
    <property type="evidence" value="ECO:0007669"/>
    <property type="project" value="UniProtKB-SubCell"/>
</dbReference>
<name>A0A9I9CX63_CUCME</name>
<evidence type="ECO:0000259" key="5">
    <source>
        <dbReference type="Pfam" id="PF16987"/>
    </source>
</evidence>
<evidence type="ECO:0000313" key="6">
    <source>
        <dbReference type="EnsemblPlants" id="MELO3C009745.2.1"/>
    </source>
</evidence>
<dbReference type="InterPro" id="IPR036546">
    <property type="entry name" value="MED15_KIX"/>
</dbReference>
<dbReference type="Pfam" id="PF16987">
    <property type="entry name" value="KIX_2"/>
    <property type="match status" value="1"/>
</dbReference>
<keyword evidence="4" id="KW-1133">Transmembrane helix</keyword>
<dbReference type="InterPro" id="IPR044661">
    <property type="entry name" value="MED15a/b/c-like"/>
</dbReference>
<feature type="compositionally biased region" description="Polar residues" evidence="3">
    <location>
        <begin position="412"/>
        <end position="423"/>
    </location>
</feature>
<dbReference type="PANTHER" id="PTHR33137">
    <property type="entry name" value="MEDIATOR OF RNA POLYMERASE II TRANSCRIPTION SUBUNIT 15A-RELATED"/>
    <property type="match status" value="1"/>
</dbReference>
<evidence type="ECO:0000256" key="4">
    <source>
        <dbReference type="SAM" id="Phobius"/>
    </source>
</evidence>
<evidence type="ECO:0000256" key="1">
    <source>
        <dbReference type="ARBA" id="ARBA00004123"/>
    </source>
</evidence>
<feature type="region of interest" description="Disordered" evidence="3">
    <location>
        <begin position="412"/>
        <end position="433"/>
    </location>
</feature>
<dbReference type="InterPro" id="IPR036529">
    <property type="entry name" value="KIX_dom_sf"/>
</dbReference>
<dbReference type="PANTHER" id="PTHR33137:SF4">
    <property type="entry name" value="MEDIATOR OF RNA POLYMERASE II TRANSCRIPTION SUBUNIT 15A-RELATED"/>
    <property type="match status" value="1"/>
</dbReference>
<dbReference type="EnsemblPlants" id="MELO3C009745.2.1">
    <property type="protein sequence ID" value="MELO3C009745.2.1"/>
    <property type="gene ID" value="MELO3C009745.2"/>
</dbReference>
<keyword evidence="2" id="KW-0539">Nucleus</keyword>